<feature type="compositionally biased region" description="Basic and acidic residues" evidence="1">
    <location>
        <begin position="1"/>
        <end position="20"/>
    </location>
</feature>
<dbReference type="Proteomes" id="UP000279909">
    <property type="component" value="Unassembled WGS sequence"/>
</dbReference>
<evidence type="ECO:0000313" key="4">
    <source>
        <dbReference type="Proteomes" id="UP000279909"/>
    </source>
</evidence>
<dbReference type="Pfam" id="PF19893">
    <property type="entry name" value="DUF6366"/>
    <property type="match status" value="1"/>
</dbReference>
<accession>A0A3M8H531</accession>
<dbReference type="EMBL" id="RHLQ01000047">
    <property type="protein sequence ID" value="RNC97493.1"/>
    <property type="molecule type" value="Genomic_DNA"/>
</dbReference>
<evidence type="ECO:0000256" key="2">
    <source>
        <dbReference type="SAM" id="Phobius"/>
    </source>
</evidence>
<gene>
    <name evidence="3" type="ORF">EC501_15095</name>
</gene>
<comment type="caution">
    <text evidence="3">The sequence shown here is derived from an EMBL/GenBank/DDBJ whole genome shotgun (WGS) entry which is preliminary data.</text>
</comment>
<keyword evidence="2" id="KW-1133">Transmembrane helix</keyword>
<organism evidence="3 4">
    <name type="scientific">Lysinibacillus halotolerans</name>
    <dbReference type="NCBI Taxonomy" id="1368476"/>
    <lineage>
        <taxon>Bacteria</taxon>
        <taxon>Bacillati</taxon>
        <taxon>Bacillota</taxon>
        <taxon>Bacilli</taxon>
        <taxon>Bacillales</taxon>
        <taxon>Bacillaceae</taxon>
        <taxon>Lysinibacillus</taxon>
    </lineage>
</organism>
<evidence type="ECO:0000256" key="1">
    <source>
        <dbReference type="SAM" id="MobiDB-lite"/>
    </source>
</evidence>
<feature type="transmembrane region" description="Helical" evidence="2">
    <location>
        <begin position="45"/>
        <end position="63"/>
    </location>
</feature>
<name>A0A3M8H531_9BACI</name>
<keyword evidence="4" id="KW-1185">Reference proteome</keyword>
<evidence type="ECO:0000313" key="3">
    <source>
        <dbReference type="EMBL" id="RNC97493.1"/>
    </source>
</evidence>
<keyword evidence="2" id="KW-0472">Membrane</keyword>
<feature type="region of interest" description="Disordered" evidence="1">
    <location>
        <begin position="1"/>
        <end position="29"/>
    </location>
</feature>
<evidence type="ECO:0008006" key="5">
    <source>
        <dbReference type="Google" id="ProtNLM"/>
    </source>
</evidence>
<dbReference type="RefSeq" id="WP_122973195.1">
    <property type="nucleotide sequence ID" value="NZ_RHLQ01000047.1"/>
</dbReference>
<proteinExistence type="predicted"/>
<protein>
    <recommendedName>
        <fullName evidence="5">Phage capsid protein</fullName>
    </recommendedName>
</protein>
<keyword evidence="2" id="KW-0812">Transmembrane</keyword>
<sequence length="64" mass="7223">MGKETPEQTRERLRKEERKRNPTGNMNNAFKKAGAGSFADLNWKGTGILILVVLFVFIIASIMK</sequence>
<dbReference type="InterPro" id="IPR045946">
    <property type="entry name" value="DUF6366"/>
</dbReference>
<dbReference type="AlphaFoldDB" id="A0A3M8H531"/>
<reference evidence="3 4" key="1">
    <citation type="journal article" date="2014" name="Int. J. Syst. Evol. Microbiol.">
        <title>Lysinibacillus halotolerans sp. nov., isolated from saline-alkaline soil.</title>
        <authorList>
            <person name="Kong D."/>
            <person name="Wang Y."/>
            <person name="Zhao B."/>
            <person name="Li Y."/>
            <person name="Song J."/>
            <person name="Zhai Y."/>
            <person name="Zhang C."/>
            <person name="Wang H."/>
            <person name="Chen X."/>
            <person name="Zhao B."/>
            <person name="Ruan Z."/>
        </authorList>
    </citation>
    <scope>NUCLEOTIDE SEQUENCE [LARGE SCALE GENOMIC DNA]</scope>
    <source>
        <strain evidence="3 4">MCCC 1A12703</strain>
    </source>
</reference>